<dbReference type="OrthoDB" id="6270329at2759"/>
<comment type="caution">
    <text evidence="6">The sequence shown here is derived from an EMBL/GenBank/DDBJ whole genome shotgun (WGS) entry which is preliminary data.</text>
</comment>
<keyword evidence="7" id="KW-1185">Reference proteome</keyword>
<dbReference type="InterPro" id="IPR013087">
    <property type="entry name" value="Znf_C2H2_type"/>
</dbReference>
<keyword evidence="2" id="KW-0862">Zinc</keyword>
<name>A0A8J2KEP5_9HEXA</name>
<dbReference type="Proteomes" id="UP000708208">
    <property type="component" value="Unassembled WGS sequence"/>
</dbReference>
<feature type="domain" description="RING-type" evidence="4">
    <location>
        <begin position="3"/>
        <end position="57"/>
    </location>
</feature>
<evidence type="ECO:0000313" key="7">
    <source>
        <dbReference type="Proteomes" id="UP000708208"/>
    </source>
</evidence>
<dbReference type="SMART" id="SM00355">
    <property type="entry name" value="ZnF_C2H2"/>
    <property type="match status" value="2"/>
</dbReference>
<dbReference type="EMBL" id="CAJVCH010257580">
    <property type="protein sequence ID" value="CAG7733846.1"/>
    <property type="molecule type" value="Genomic_DNA"/>
</dbReference>
<evidence type="ECO:0000256" key="2">
    <source>
        <dbReference type="ARBA" id="ARBA00022833"/>
    </source>
</evidence>
<accession>A0A8J2KEP5</accession>
<evidence type="ECO:0000259" key="4">
    <source>
        <dbReference type="PROSITE" id="PS50089"/>
    </source>
</evidence>
<dbReference type="PROSITE" id="PS50157">
    <property type="entry name" value="ZINC_FINGER_C2H2_2"/>
    <property type="match status" value="1"/>
</dbReference>
<keyword evidence="1 3" id="KW-0479">Metal-binding</keyword>
<evidence type="ECO:0000256" key="3">
    <source>
        <dbReference type="PROSITE-ProRule" id="PRU00042"/>
    </source>
</evidence>
<sequence length="235" mass="25988">MECVICYHVGSGVFASGPCGHTQCANCVTKWRDQDPSIEDELGEHTVRTLDLCPICRTQIMEKDLVYTIVEDQVTEGLIANDEVELEPVVGDVVVAVVDVEPVIVDRNLMVQQVEASRQNPLPLGSPVRPGRMLLDERGETVWTHGAGNQAGQMVVDVEGEASWLNAPLGLVVQGQQLPPFNAYTCDICGRSFNSTGHKSQHRETHFRRTPCQVCGSPIGSRQAHARHMRMFHEY</sequence>
<dbReference type="AlphaFoldDB" id="A0A8J2KEP5"/>
<dbReference type="GO" id="GO:0008270">
    <property type="term" value="F:zinc ion binding"/>
    <property type="evidence" value="ECO:0007669"/>
    <property type="project" value="UniProtKB-KW"/>
</dbReference>
<evidence type="ECO:0000259" key="5">
    <source>
        <dbReference type="PROSITE" id="PS50157"/>
    </source>
</evidence>
<keyword evidence="1 3" id="KW-0863">Zinc-finger</keyword>
<organism evidence="6 7">
    <name type="scientific">Allacma fusca</name>
    <dbReference type="NCBI Taxonomy" id="39272"/>
    <lineage>
        <taxon>Eukaryota</taxon>
        <taxon>Metazoa</taxon>
        <taxon>Ecdysozoa</taxon>
        <taxon>Arthropoda</taxon>
        <taxon>Hexapoda</taxon>
        <taxon>Collembola</taxon>
        <taxon>Symphypleona</taxon>
        <taxon>Sminthuridae</taxon>
        <taxon>Allacma</taxon>
    </lineage>
</organism>
<feature type="domain" description="C2H2-type" evidence="5">
    <location>
        <begin position="184"/>
        <end position="211"/>
    </location>
</feature>
<dbReference type="PROSITE" id="PS50089">
    <property type="entry name" value="ZF_RING_2"/>
    <property type="match status" value="1"/>
</dbReference>
<reference evidence="6" key="1">
    <citation type="submission" date="2021-06" db="EMBL/GenBank/DDBJ databases">
        <authorList>
            <person name="Hodson N. C."/>
            <person name="Mongue J. A."/>
            <person name="Jaron S. K."/>
        </authorList>
    </citation>
    <scope>NUCLEOTIDE SEQUENCE</scope>
</reference>
<proteinExistence type="predicted"/>
<evidence type="ECO:0000256" key="1">
    <source>
        <dbReference type="ARBA" id="ARBA00022771"/>
    </source>
</evidence>
<evidence type="ECO:0000313" key="6">
    <source>
        <dbReference type="EMBL" id="CAG7733846.1"/>
    </source>
</evidence>
<gene>
    <name evidence="6" type="ORF">AFUS01_LOCUS22268</name>
</gene>
<dbReference type="InterPro" id="IPR001841">
    <property type="entry name" value="Znf_RING"/>
</dbReference>
<protein>
    <submittedName>
        <fullName evidence="6">Uncharacterized protein</fullName>
    </submittedName>
</protein>
<dbReference type="PROSITE" id="PS00028">
    <property type="entry name" value="ZINC_FINGER_C2H2_1"/>
    <property type="match status" value="2"/>
</dbReference>